<evidence type="ECO:0000313" key="1">
    <source>
        <dbReference type="EMBL" id="PNF32619.1"/>
    </source>
</evidence>
<reference evidence="1 2" key="1">
    <citation type="submission" date="2017-12" db="EMBL/GenBank/DDBJ databases">
        <title>Hemimetabolous genomes reveal molecular basis of termite eusociality.</title>
        <authorList>
            <person name="Harrison M.C."/>
            <person name="Jongepier E."/>
            <person name="Robertson H.M."/>
            <person name="Arning N."/>
            <person name="Bitard-Feildel T."/>
            <person name="Chao H."/>
            <person name="Childers C.P."/>
            <person name="Dinh H."/>
            <person name="Doddapaneni H."/>
            <person name="Dugan S."/>
            <person name="Gowin J."/>
            <person name="Greiner C."/>
            <person name="Han Y."/>
            <person name="Hu H."/>
            <person name="Hughes D.S.T."/>
            <person name="Huylmans A.-K."/>
            <person name="Kemena C."/>
            <person name="Kremer L.P.M."/>
            <person name="Lee S.L."/>
            <person name="Lopez-Ezquerra A."/>
            <person name="Mallet L."/>
            <person name="Monroy-Kuhn J.M."/>
            <person name="Moser A."/>
            <person name="Murali S.C."/>
            <person name="Muzny D.M."/>
            <person name="Otani S."/>
            <person name="Piulachs M.-D."/>
            <person name="Poelchau M."/>
            <person name="Qu J."/>
            <person name="Schaub F."/>
            <person name="Wada-Katsumata A."/>
            <person name="Worley K.C."/>
            <person name="Xie Q."/>
            <person name="Ylla G."/>
            <person name="Poulsen M."/>
            <person name="Gibbs R.A."/>
            <person name="Schal C."/>
            <person name="Richards S."/>
            <person name="Belles X."/>
            <person name="Korb J."/>
            <person name="Bornberg-Bauer E."/>
        </authorList>
    </citation>
    <scope>NUCLEOTIDE SEQUENCE [LARGE SCALE GENOMIC DNA]</scope>
    <source>
        <tissue evidence="1">Whole body</tissue>
    </source>
</reference>
<keyword evidence="2" id="KW-1185">Reference proteome</keyword>
<dbReference type="AlphaFoldDB" id="A0A2J7QVK4"/>
<dbReference type="PRINTS" id="PR01345">
    <property type="entry name" value="CERVTRCPTASE"/>
</dbReference>
<accession>A0A2J7QVK4</accession>
<comment type="caution">
    <text evidence="1">The sequence shown here is derived from an EMBL/GenBank/DDBJ whole genome shotgun (WGS) entry which is preliminary data.</text>
</comment>
<dbReference type="InParanoid" id="A0A2J7QVK4"/>
<dbReference type="Proteomes" id="UP000235965">
    <property type="component" value="Unassembled WGS sequence"/>
</dbReference>
<dbReference type="PANTHER" id="PTHR33332">
    <property type="entry name" value="REVERSE TRANSCRIPTASE DOMAIN-CONTAINING PROTEIN"/>
    <property type="match status" value="1"/>
</dbReference>
<dbReference type="EMBL" id="NEVH01009830">
    <property type="protein sequence ID" value="PNF32619.1"/>
    <property type="molecule type" value="Genomic_DNA"/>
</dbReference>
<organism evidence="1 2">
    <name type="scientific">Cryptotermes secundus</name>
    <dbReference type="NCBI Taxonomy" id="105785"/>
    <lineage>
        <taxon>Eukaryota</taxon>
        <taxon>Metazoa</taxon>
        <taxon>Ecdysozoa</taxon>
        <taxon>Arthropoda</taxon>
        <taxon>Hexapoda</taxon>
        <taxon>Insecta</taxon>
        <taxon>Pterygota</taxon>
        <taxon>Neoptera</taxon>
        <taxon>Polyneoptera</taxon>
        <taxon>Dictyoptera</taxon>
        <taxon>Blattodea</taxon>
        <taxon>Blattoidea</taxon>
        <taxon>Termitoidae</taxon>
        <taxon>Kalotermitidae</taxon>
        <taxon>Cryptotermitinae</taxon>
        <taxon>Cryptotermes</taxon>
    </lineage>
</organism>
<gene>
    <name evidence="1" type="ORF">B7P43_G17952</name>
</gene>
<protein>
    <submittedName>
        <fullName evidence="1">Uncharacterized protein</fullName>
    </submittedName>
</protein>
<evidence type="ECO:0000313" key="2">
    <source>
        <dbReference type="Proteomes" id="UP000235965"/>
    </source>
</evidence>
<sequence length="228" mass="26166">MKPNLSKIRIISFTRKTTALGFPYRLGNTVILCADCIKDLGVYFDSKLYFHQHVIYLFLHALKLLGLIRTITFSFSTLDRLMTLYSALIRSKLEYASVVWNSVTNTDSNKLERIQREFAALCHIRFFHDTEYHYINMLDMLNLRSLHTRRRHIDALFLICVFKGDKNCPSVLETVGIRAPSRNIHNFSLFCCSSSHCPSARCVSAANLVCNSLDIFSNSNISLKNLTI</sequence>
<proteinExistence type="predicted"/>
<name>A0A2J7QVK4_9NEOP</name>